<dbReference type="PANTHER" id="PTHR35277">
    <property type="entry name" value="OS09G0363700 PROTEIN"/>
    <property type="match status" value="1"/>
</dbReference>
<dbReference type="EMBL" id="BMAC01000086">
    <property type="protein sequence ID" value="GFP84478.1"/>
    <property type="molecule type" value="Genomic_DNA"/>
</dbReference>
<evidence type="ECO:0000256" key="1">
    <source>
        <dbReference type="SAM" id="MobiDB-lite"/>
    </source>
</evidence>
<dbReference type="AlphaFoldDB" id="A0A830BH92"/>
<protein>
    <submittedName>
        <fullName evidence="2">Uncharacterized protein</fullName>
    </submittedName>
</protein>
<reference evidence="2" key="1">
    <citation type="submission" date="2020-07" db="EMBL/GenBank/DDBJ databases">
        <title>Ethylene signaling mediates host invasion by parasitic plants.</title>
        <authorList>
            <person name="Yoshida S."/>
        </authorList>
    </citation>
    <scope>NUCLEOTIDE SEQUENCE</scope>
    <source>
        <strain evidence="2">Okayama</strain>
    </source>
</reference>
<evidence type="ECO:0000313" key="3">
    <source>
        <dbReference type="Proteomes" id="UP000653305"/>
    </source>
</evidence>
<feature type="non-terminal residue" evidence="2">
    <location>
        <position position="1"/>
    </location>
</feature>
<feature type="region of interest" description="Disordered" evidence="1">
    <location>
        <begin position="121"/>
        <end position="146"/>
    </location>
</feature>
<dbReference type="PANTHER" id="PTHR35277:SF10">
    <property type="entry name" value="OS09G0363700 PROTEIN"/>
    <property type="match status" value="1"/>
</dbReference>
<sequence>AGKDVKAPNVFERVKEEFEAVFHNNKQGHQHHKETHGLRDDIDVNTSAGDVKAPNVFERAKEEIEAIVGVIHGRKEPGDSDLQLSGETSLMKSFSLTMFAPTLAEKNNVKAPTIGVKAKEESKAVGNKPHHHHETHGTSYDFDENTPISEFKGPNVFERAKEEIEALVQTIHHKKDSGNDVSSARKKDRFPISIGKGLEKICSPRGHNRD</sequence>
<keyword evidence="3" id="KW-1185">Reference proteome</keyword>
<proteinExistence type="predicted"/>
<evidence type="ECO:0000313" key="2">
    <source>
        <dbReference type="EMBL" id="GFP84478.1"/>
    </source>
</evidence>
<accession>A0A830BH92</accession>
<gene>
    <name evidence="2" type="ORF">PHJA_000591700</name>
</gene>
<name>A0A830BH92_9LAMI</name>
<dbReference type="Proteomes" id="UP000653305">
    <property type="component" value="Unassembled WGS sequence"/>
</dbReference>
<organism evidence="2 3">
    <name type="scientific">Phtheirospermum japonicum</name>
    <dbReference type="NCBI Taxonomy" id="374723"/>
    <lineage>
        <taxon>Eukaryota</taxon>
        <taxon>Viridiplantae</taxon>
        <taxon>Streptophyta</taxon>
        <taxon>Embryophyta</taxon>
        <taxon>Tracheophyta</taxon>
        <taxon>Spermatophyta</taxon>
        <taxon>Magnoliopsida</taxon>
        <taxon>eudicotyledons</taxon>
        <taxon>Gunneridae</taxon>
        <taxon>Pentapetalae</taxon>
        <taxon>asterids</taxon>
        <taxon>lamiids</taxon>
        <taxon>Lamiales</taxon>
        <taxon>Orobanchaceae</taxon>
        <taxon>Orobanchaceae incertae sedis</taxon>
        <taxon>Phtheirospermum</taxon>
    </lineage>
</organism>
<comment type="caution">
    <text evidence="2">The sequence shown here is derived from an EMBL/GenBank/DDBJ whole genome shotgun (WGS) entry which is preliminary data.</text>
</comment>
<dbReference type="OrthoDB" id="1932113at2759"/>